<dbReference type="EMBL" id="KN122922">
    <property type="protein sequence ID" value="KFO27386.1"/>
    <property type="molecule type" value="Genomic_DNA"/>
</dbReference>
<evidence type="ECO:0000313" key="1">
    <source>
        <dbReference type="EMBL" id="KFO27386.1"/>
    </source>
</evidence>
<gene>
    <name evidence="1" type="ORF">H920_11187</name>
</gene>
<dbReference type="GO" id="GO:0140297">
    <property type="term" value="F:DNA-binding transcription factor binding"/>
    <property type="evidence" value="ECO:0007669"/>
    <property type="project" value="TreeGrafter"/>
</dbReference>
<dbReference type="Gene3D" id="3.40.50.720">
    <property type="entry name" value="NAD(P)-binding Rossmann-like Domain"/>
    <property type="match status" value="1"/>
</dbReference>
<dbReference type="GO" id="GO:0005634">
    <property type="term" value="C:nucleus"/>
    <property type="evidence" value="ECO:0007669"/>
    <property type="project" value="TreeGrafter"/>
</dbReference>
<dbReference type="InterPro" id="IPR051638">
    <property type="entry name" value="CTBP_dehydrogenase"/>
</dbReference>
<organism evidence="1 2">
    <name type="scientific">Fukomys damarensis</name>
    <name type="common">Damaraland mole rat</name>
    <name type="synonym">Cryptomys damarensis</name>
    <dbReference type="NCBI Taxonomy" id="885580"/>
    <lineage>
        <taxon>Eukaryota</taxon>
        <taxon>Metazoa</taxon>
        <taxon>Chordata</taxon>
        <taxon>Craniata</taxon>
        <taxon>Vertebrata</taxon>
        <taxon>Euteleostomi</taxon>
        <taxon>Mammalia</taxon>
        <taxon>Eutheria</taxon>
        <taxon>Euarchontoglires</taxon>
        <taxon>Glires</taxon>
        <taxon>Rodentia</taxon>
        <taxon>Hystricomorpha</taxon>
        <taxon>Bathyergidae</taxon>
        <taxon>Fukomys</taxon>
    </lineage>
</organism>
<protein>
    <submittedName>
        <fullName evidence="1">C-terminal-binding protein 2</fullName>
    </submittedName>
</protein>
<sequence length="103" mass="11624">MEEMAGSTICHILNLCRWKMWLYQALGEGKRAQNVKRSVRWPQEEPKSMARHWASSTSVAQGKAAAVGAKAFGFSKIFYDSHLQDGIERSLGVQRICNLQDLL</sequence>
<keyword evidence="2" id="KW-1185">Reference proteome</keyword>
<dbReference type="AlphaFoldDB" id="A0A091DX40"/>
<accession>A0A091DX40</accession>
<proteinExistence type="predicted"/>
<name>A0A091DX40_FUKDA</name>
<dbReference type="PANTHER" id="PTHR46029:SF3">
    <property type="entry name" value="C-TERMINAL-BINDING PROTEIN 2"/>
    <property type="match status" value="1"/>
</dbReference>
<dbReference type="GO" id="GO:0003714">
    <property type="term" value="F:transcription corepressor activity"/>
    <property type="evidence" value="ECO:0007669"/>
    <property type="project" value="TreeGrafter"/>
</dbReference>
<dbReference type="GO" id="GO:0006357">
    <property type="term" value="P:regulation of transcription by RNA polymerase II"/>
    <property type="evidence" value="ECO:0007669"/>
    <property type="project" value="TreeGrafter"/>
</dbReference>
<dbReference type="PANTHER" id="PTHR46029">
    <property type="entry name" value="C-TERMINAL-BINDING PROTEIN"/>
    <property type="match status" value="1"/>
</dbReference>
<dbReference type="Proteomes" id="UP000028990">
    <property type="component" value="Unassembled WGS sequence"/>
</dbReference>
<dbReference type="GO" id="GO:0001221">
    <property type="term" value="F:transcription coregulator binding"/>
    <property type="evidence" value="ECO:0007669"/>
    <property type="project" value="TreeGrafter"/>
</dbReference>
<dbReference type="GO" id="GO:0003713">
    <property type="term" value="F:transcription coactivator activity"/>
    <property type="evidence" value="ECO:0007669"/>
    <property type="project" value="TreeGrafter"/>
</dbReference>
<reference evidence="1 2" key="1">
    <citation type="submission" date="2013-11" db="EMBL/GenBank/DDBJ databases">
        <title>The Damaraland mole rat (Fukomys damarensis) genome and evolution of African mole rats.</title>
        <authorList>
            <person name="Gladyshev V.N."/>
            <person name="Fang X."/>
        </authorList>
    </citation>
    <scope>NUCLEOTIDE SEQUENCE [LARGE SCALE GENOMIC DNA]</scope>
    <source>
        <tissue evidence="1">Liver</tissue>
    </source>
</reference>
<evidence type="ECO:0000313" key="2">
    <source>
        <dbReference type="Proteomes" id="UP000028990"/>
    </source>
</evidence>